<dbReference type="EnsemblPlants" id="KEH18992">
    <property type="protein sequence ID" value="KEH18992"/>
    <property type="gene ID" value="MTR_8g033010"/>
</dbReference>
<evidence type="ECO:0000313" key="1">
    <source>
        <dbReference type="EMBL" id="KEH18992.1"/>
    </source>
</evidence>
<keyword evidence="3" id="KW-1185">Reference proteome</keyword>
<evidence type="ECO:0000313" key="3">
    <source>
        <dbReference type="Proteomes" id="UP000002051"/>
    </source>
</evidence>
<dbReference type="Proteomes" id="UP000002051">
    <property type="component" value="Chromosome 8"/>
</dbReference>
<proteinExistence type="predicted"/>
<accession>A0A072TNL0</accession>
<organism evidence="1 3">
    <name type="scientific">Medicago truncatula</name>
    <name type="common">Barrel medic</name>
    <name type="synonym">Medicago tribuloides</name>
    <dbReference type="NCBI Taxonomy" id="3880"/>
    <lineage>
        <taxon>Eukaryota</taxon>
        <taxon>Viridiplantae</taxon>
        <taxon>Streptophyta</taxon>
        <taxon>Embryophyta</taxon>
        <taxon>Tracheophyta</taxon>
        <taxon>Spermatophyta</taxon>
        <taxon>Magnoliopsida</taxon>
        <taxon>eudicotyledons</taxon>
        <taxon>Gunneridae</taxon>
        <taxon>Pentapetalae</taxon>
        <taxon>rosids</taxon>
        <taxon>fabids</taxon>
        <taxon>Fabales</taxon>
        <taxon>Fabaceae</taxon>
        <taxon>Papilionoideae</taxon>
        <taxon>50 kb inversion clade</taxon>
        <taxon>NPAAA clade</taxon>
        <taxon>Hologalegina</taxon>
        <taxon>IRL clade</taxon>
        <taxon>Trifolieae</taxon>
        <taxon>Medicago</taxon>
    </lineage>
</organism>
<dbReference type="EMBL" id="CM001224">
    <property type="protein sequence ID" value="KEH18992.1"/>
    <property type="molecule type" value="Genomic_DNA"/>
</dbReference>
<reference evidence="2" key="3">
    <citation type="submission" date="2015-04" db="UniProtKB">
        <authorList>
            <consortium name="EnsemblPlants"/>
        </authorList>
    </citation>
    <scope>IDENTIFICATION</scope>
    <source>
        <strain evidence="2">cv. Jemalong A17</strain>
    </source>
</reference>
<evidence type="ECO:0000313" key="2">
    <source>
        <dbReference type="EnsemblPlants" id="KEH18992"/>
    </source>
</evidence>
<protein>
    <submittedName>
        <fullName evidence="1">Nodule Cysteine-Rich (NCR) secreted peptide</fullName>
    </submittedName>
</protein>
<gene>
    <name evidence="1" type="ordered locus">MTR_8g033010</name>
</gene>
<sequence>MCEFGMIRRCISYKCQCHEAY</sequence>
<reference evidence="1 3" key="1">
    <citation type="journal article" date="2011" name="Nature">
        <title>The Medicago genome provides insight into the evolution of rhizobial symbioses.</title>
        <authorList>
            <person name="Young N.D."/>
            <person name="Debelle F."/>
            <person name="Oldroyd G.E."/>
            <person name="Geurts R."/>
            <person name="Cannon S.B."/>
            <person name="Udvardi M.K."/>
            <person name="Benedito V.A."/>
            <person name="Mayer K.F."/>
            <person name="Gouzy J."/>
            <person name="Schoof H."/>
            <person name="Van de Peer Y."/>
            <person name="Proost S."/>
            <person name="Cook D.R."/>
            <person name="Meyers B.C."/>
            <person name="Spannagl M."/>
            <person name="Cheung F."/>
            <person name="De Mita S."/>
            <person name="Krishnakumar V."/>
            <person name="Gundlach H."/>
            <person name="Zhou S."/>
            <person name="Mudge J."/>
            <person name="Bharti A.K."/>
            <person name="Murray J.D."/>
            <person name="Naoumkina M.A."/>
            <person name="Rosen B."/>
            <person name="Silverstein K.A."/>
            <person name="Tang H."/>
            <person name="Rombauts S."/>
            <person name="Zhao P.X."/>
            <person name="Zhou P."/>
            <person name="Barbe V."/>
            <person name="Bardou P."/>
            <person name="Bechner M."/>
            <person name="Bellec A."/>
            <person name="Berger A."/>
            <person name="Berges H."/>
            <person name="Bidwell S."/>
            <person name="Bisseling T."/>
            <person name="Choisne N."/>
            <person name="Couloux A."/>
            <person name="Denny R."/>
            <person name="Deshpande S."/>
            <person name="Dai X."/>
            <person name="Doyle J.J."/>
            <person name="Dudez A.M."/>
            <person name="Farmer A.D."/>
            <person name="Fouteau S."/>
            <person name="Franken C."/>
            <person name="Gibelin C."/>
            <person name="Gish J."/>
            <person name="Goldstein S."/>
            <person name="Gonzalez A.J."/>
            <person name="Green P.J."/>
            <person name="Hallab A."/>
            <person name="Hartog M."/>
            <person name="Hua A."/>
            <person name="Humphray S.J."/>
            <person name="Jeong D.H."/>
            <person name="Jing Y."/>
            <person name="Jocker A."/>
            <person name="Kenton S.M."/>
            <person name="Kim D.J."/>
            <person name="Klee K."/>
            <person name="Lai H."/>
            <person name="Lang C."/>
            <person name="Lin S."/>
            <person name="Macmil S.L."/>
            <person name="Magdelenat G."/>
            <person name="Matthews L."/>
            <person name="McCorrison J."/>
            <person name="Monaghan E.L."/>
            <person name="Mun J.H."/>
            <person name="Najar F.Z."/>
            <person name="Nicholson C."/>
            <person name="Noirot C."/>
            <person name="O'Bleness M."/>
            <person name="Paule C.R."/>
            <person name="Poulain J."/>
            <person name="Prion F."/>
            <person name="Qin B."/>
            <person name="Qu C."/>
            <person name="Retzel E.F."/>
            <person name="Riddle C."/>
            <person name="Sallet E."/>
            <person name="Samain S."/>
            <person name="Samson N."/>
            <person name="Sanders I."/>
            <person name="Saurat O."/>
            <person name="Scarpelli C."/>
            <person name="Schiex T."/>
            <person name="Segurens B."/>
            <person name="Severin A.J."/>
            <person name="Sherrier D.J."/>
            <person name="Shi R."/>
            <person name="Sims S."/>
            <person name="Singer S.R."/>
            <person name="Sinharoy S."/>
            <person name="Sterck L."/>
            <person name="Viollet A."/>
            <person name="Wang B.B."/>
            <person name="Wang K."/>
            <person name="Wang M."/>
            <person name="Wang X."/>
            <person name="Warfsmann J."/>
            <person name="Weissenbach J."/>
            <person name="White D.D."/>
            <person name="White J.D."/>
            <person name="Wiley G.B."/>
            <person name="Wincker P."/>
            <person name="Xing Y."/>
            <person name="Yang L."/>
            <person name="Yao Z."/>
            <person name="Ying F."/>
            <person name="Zhai J."/>
            <person name="Zhou L."/>
            <person name="Zuber A."/>
            <person name="Denarie J."/>
            <person name="Dixon R.A."/>
            <person name="May G.D."/>
            <person name="Schwartz D.C."/>
            <person name="Rogers J."/>
            <person name="Quetier F."/>
            <person name="Town C.D."/>
            <person name="Roe B.A."/>
        </authorList>
    </citation>
    <scope>NUCLEOTIDE SEQUENCE [LARGE SCALE GENOMIC DNA]</scope>
    <source>
        <strain evidence="1">A17</strain>
        <strain evidence="2 3">cv. Jemalong A17</strain>
    </source>
</reference>
<dbReference type="AlphaFoldDB" id="A0A072TNL0"/>
<name>A0A072TNL0_MEDTR</name>
<dbReference type="HOGENOM" id="CLU_3427108_0_0_1"/>
<reference evidence="1 3" key="2">
    <citation type="journal article" date="2014" name="BMC Genomics">
        <title>An improved genome release (version Mt4.0) for the model legume Medicago truncatula.</title>
        <authorList>
            <person name="Tang H."/>
            <person name="Krishnakumar V."/>
            <person name="Bidwell S."/>
            <person name="Rosen B."/>
            <person name="Chan A."/>
            <person name="Zhou S."/>
            <person name="Gentzbittel L."/>
            <person name="Childs K.L."/>
            <person name="Yandell M."/>
            <person name="Gundlach H."/>
            <person name="Mayer K.F."/>
            <person name="Schwartz D.C."/>
            <person name="Town C.D."/>
        </authorList>
    </citation>
    <scope>GENOME REANNOTATION</scope>
    <source>
        <strain evidence="1">A17</strain>
        <strain evidence="2 3">cv. Jemalong A17</strain>
    </source>
</reference>